<evidence type="ECO:0000313" key="4">
    <source>
        <dbReference type="Proteomes" id="UP000015100"/>
    </source>
</evidence>
<keyword evidence="4" id="KW-1185">Reference proteome</keyword>
<sequence length="344" mass="38204">MDVNAQLSTLDIGGGETGEPSTGAPPTVPTGIHSVPTEILLHILTFLDDLTLCRTVRPVSRLFNSLALSQTSGRVHGLTPALWEYICSFLYSRATVLETRCVSPIFCRLIDDSQIEAIRICLWRGRIPEPESKLDDWWSQVHPFLVKPRLRESKQTFAKDSTKVYNSLGALAHETCSIPPVGSASIAVHFPTFANRCQRRRDAGLPPLSKIIPRRANNPDVVTVADVFIVMQKVVLDYWVDSVNILVKGDKMYVTEKALTDDLIAELDEGKFSDEDIEGADKEARVAAAANLLKNSNCIIDRGPRYGIFPRNNLRNSFEMAVVWDKLYSAGGARRPGSNWLINL</sequence>
<reference evidence="3 4" key="1">
    <citation type="journal article" date="2013" name="PLoS Genet.">
        <title>Genomic mechanisms accounting for the adaptation to parasitism in nematode-trapping fungi.</title>
        <authorList>
            <person name="Meerupati T."/>
            <person name="Andersson K.M."/>
            <person name="Friman E."/>
            <person name="Kumar D."/>
            <person name="Tunlid A."/>
            <person name="Ahren D."/>
        </authorList>
    </citation>
    <scope>NUCLEOTIDE SEQUENCE [LARGE SCALE GENOMIC DNA]</scope>
    <source>
        <strain evidence="3 4">CBS 200.50</strain>
    </source>
</reference>
<evidence type="ECO:0000313" key="3">
    <source>
        <dbReference type="EMBL" id="EPS38623.1"/>
    </source>
</evidence>
<accession>S8BH37</accession>
<dbReference type="InterPro" id="IPR036047">
    <property type="entry name" value="F-box-like_dom_sf"/>
</dbReference>
<dbReference type="Gene3D" id="1.20.1280.50">
    <property type="match status" value="1"/>
</dbReference>
<reference evidence="4" key="2">
    <citation type="submission" date="2013-04" db="EMBL/GenBank/DDBJ databases">
        <title>Genomic mechanisms accounting for the adaptation to parasitism in nematode-trapping fungi.</title>
        <authorList>
            <person name="Ahren D.G."/>
        </authorList>
    </citation>
    <scope>NUCLEOTIDE SEQUENCE [LARGE SCALE GENOMIC DNA]</scope>
    <source>
        <strain evidence="4">CBS 200.50</strain>
    </source>
</reference>
<protein>
    <recommendedName>
        <fullName evidence="2">F-box domain-containing protein</fullName>
    </recommendedName>
</protein>
<evidence type="ECO:0000259" key="2">
    <source>
        <dbReference type="PROSITE" id="PS50181"/>
    </source>
</evidence>
<organism evidence="3 4">
    <name type="scientific">Dactylellina haptotyla (strain CBS 200.50)</name>
    <name type="common">Nematode-trapping fungus</name>
    <name type="synonym">Monacrosporium haptotylum</name>
    <dbReference type="NCBI Taxonomy" id="1284197"/>
    <lineage>
        <taxon>Eukaryota</taxon>
        <taxon>Fungi</taxon>
        <taxon>Dikarya</taxon>
        <taxon>Ascomycota</taxon>
        <taxon>Pezizomycotina</taxon>
        <taxon>Orbiliomycetes</taxon>
        <taxon>Orbiliales</taxon>
        <taxon>Orbiliaceae</taxon>
        <taxon>Dactylellina</taxon>
    </lineage>
</organism>
<name>S8BH37_DACHA</name>
<dbReference type="AlphaFoldDB" id="S8BH37"/>
<dbReference type="Proteomes" id="UP000015100">
    <property type="component" value="Unassembled WGS sequence"/>
</dbReference>
<feature type="region of interest" description="Disordered" evidence="1">
    <location>
        <begin position="1"/>
        <end position="26"/>
    </location>
</feature>
<dbReference type="SUPFAM" id="SSF81383">
    <property type="entry name" value="F-box domain"/>
    <property type="match status" value="1"/>
</dbReference>
<evidence type="ECO:0000256" key="1">
    <source>
        <dbReference type="SAM" id="MobiDB-lite"/>
    </source>
</evidence>
<dbReference type="HOGENOM" id="CLU_806582_0_0_1"/>
<gene>
    <name evidence="3" type="ORF">H072_7592</name>
</gene>
<dbReference type="EMBL" id="AQGS01000538">
    <property type="protein sequence ID" value="EPS38623.1"/>
    <property type="molecule type" value="Genomic_DNA"/>
</dbReference>
<dbReference type="Pfam" id="PF12937">
    <property type="entry name" value="F-box-like"/>
    <property type="match status" value="1"/>
</dbReference>
<dbReference type="PROSITE" id="PS50181">
    <property type="entry name" value="FBOX"/>
    <property type="match status" value="1"/>
</dbReference>
<dbReference type="OrthoDB" id="5397873at2759"/>
<comment type="caution">
    <text evidence="3">The sequence shown here is derived from an EMBL/GenBank/DDBJ whole genome shotgun (WGS) entry which is preliminary data.</text>
</comment>
<dbReference type="InterPro" id="IPR001810">
    <property type="entry name" value="F-box_dom"/>
</dbReference>
<proteinExistence type="predicted"/>
<feature type="domain" description="F-box" evidence="2">
    <location>
        <begin position="29"/>
        <end position="86"/>
    </location>
</feature>